<dbReference type="InterPro" id="IPR051221">
    <property type="entry name" value="LDLR-related"/>
</dbReference>
<keyword evidence="2" id="KW-1133">Transmembrane helix</keyword>
<keyword evidence="3" id="KW-0449">Lipoprotein</keyword>
<dbReference type="KEGG" id="hoh:Hoch_2927"/>
<sequence length="301" mass="32381">MTGMLRSRIAEQWGRSASRVWLVRCGGAWLACALLAVSACGGGGDGDGGGDGGGQEGPLYDELRACDVLTSGYFAGRVQVRDEIRACYEQCLLELSCDELREGFCDPLSEPGEACERECDPRFACADGGEAYERERCDGLWQCQDGSDEDGCESVMPPPEVFLCESGMGESSPQSAVCDGRAECADGSDEQDCEYFYCDDGAPVHVDAVCDRVSDCFDNSDESGCPEPEPYLCEDGFPLTADDVCDGNPECQYGEDELDCPGEDSFRCGDGRDIPLKMRCDLQDDCDDGSDEDGCARLSCL</sequence>
<dbReference type="PROSITE" id="PS50068">
    <property type="entry name" value="LDLRA_2"/>
    <property type="match status" value="5"/>
</dbReference>
<accession>D0LPT1</accession>
<evidence type="ECO:0000313" key="3">
    <source>
        <dbReference type="EMBL" id="ACY15444.1"/>
    </source>
</evidence>
<dbReference type="InterPro" id="IPR036055">
    <property type="entry name" value="LDL_receptor-like_sf"/>
</dbReference>
<keyword evidence="2" id="KW-0472">Membrane</keyword>
<evidence type="ECO:0000256" key="1">
    <source>
        <dbReference type="ARBA" id="ARBA00023157"/>
    </source>
</evidence>
<dbReference type="AlphaFoldDB" id="D0LPT1"/>
<dbReference type="GO" id="GO:0042562">
    <property type="term" value="F:hormone binding"/>
    <property type="evidence" value="ECO:0007669"/>
    <property type="project" value="TreeGrafter"/>
</dbReference>
<dbReference type="HOGENOM" id="CLU_923675_0_0_7"/>
<proteinExistence type="predicted"/>
<dbReference type="GO" id="GO:0016324">
    <property type="term" value="C:apical plasma membrane"/>
    <property type="evidence" value="ECO:0007669"/>
    <property type="project" value="TreeGrafter"/>
</dbReference>
<dbReference type="PANTHER" id="PTHR22722:SF14">
    <property type="entry name" value="MEGALIN, ISOFORM A"/>
    <property type="match status" value="1"/>
</dbReference>
<dbReference type="InterPro" id="IPR002172">
    <property type="entry name" value="LDrepeatLR_classA_rpt"/>
</dbReference>
<keyword evidence="1" id="KW-1015">Disulfide bond</keyword>
<keyword evidence="2" id="KW-0812">Transmembrane</keyword>
<keyword evidence="3" id="KW-0675">Receptor</keyword>
<dbReference type="STRING" id="502025.Hoch_2927"/>
<dbReference type="EMBL" id="CP001804">
    <property type="protein sequence ID" value="ACY15444.1"/>
    <property type="molecule type" value="Genomic_DNA"/>
</dbReference>
<reference evidence="3 4" key="1">
    <citation type="journal article" date="2010" name="Stand. Genomic Sci.">
        <title>Complete genome sequence of Haliangium ochraceum type strain (SMP-2).</title>
        <authorList>
            <consortium name="US DOE Joint Genome Institute (JGI-PGF)"/>
            <person name="Ivanova N."/>
            <person name="Daum C."/>
            <person name="Lang E."/>
            <person name="Abt B."/>
            <person name="Kopitz M."/>
            <person name="Saunders E."/>
            <person name="Lapidus A."/>
            <person name="Lucas S."/>
            <person name="Glavina Del Rio T."/>
            <person name="Nolan M."/>
            <person name="Tice H."/>
            <person name="Copeland A."/>
            <person name="Cheng J.F."/>
            <person name="Chen F."/>
            <person name="Bruce D."/>
            <person name="Goodwin L."/>
            <person name="Pitluck S."/>
            <person name="Mavromatis K."/>
            <person name="Pati A."/>
            <person name="Mikhailova N."/>
            <person name="Chen A."/>
            <person name="Palaniappan K."/>
            <person name="Land M."/>
            <person name="Hauser L."/>
            <person name="Chang Y.J."/>
            <person name="Jeffries C.D."/>
            <person name="Detter J.C."/>
            <person name="Brettin T."/>
            <person name="Rohde M."/>
            <person name="Goker M."/>
            <person name="Bristow J."/>
            <person name="Markowitz V."/>
            <person name="Eisen J.A."/>
            <person name="Hugenholtz P."/>
            <person name="Kyrpides N.C."/>
            <person name="Klenk H.P."/>
        </authorList>
    </citation>
    <scope>NUCLEOTIDE SEQUENCE [LARGE SCALE GENOMIC DNA]</scope>
    <source>
        <strain evidence="4">DSM 14365 / CIP 107738 / JCM 11303 / AJ 13395 / SMP-2</strain>
    </source>
</reference>
<keyword evidence="4" id="KW-1185">Reference proteome</keyword>
<gene>
    <name evidence="3" type="ordered locus">Hoch_2927</name>
</gene>
<protein>
    <submittedName>
        <fullName evidence="3">Low density lipoprotein-receptor, class A, cysteine-rich</fullName>
    </submittedName>
</protein>
<dbReference type="GO" id="GO:0006898">
    <property type="term" value="P:receptor-mediated endocytosis"/>
    <property type="evidence" value="ECO:0007669"/>
    <property type="project" value="TreeGrafter"/>
</dbReference>
<dbReference type="PANTHER" id="PTHR22722">
    <property type="entry name" value="LOW-DENSITY LIPOPROTEIN RECEPTOR-RELATED PROTEIN 2-RELATED"/>
    <property type="match status" value="1"/>
</dbReference>
<dbReference type="GO" id="GO:0043235">
    <property type="term" value="C:receptor complex"/>
    <property type="evidence" value="ECO:0007669"/>
    <property type="project" value="TreeGrafter"/>
</dbReference>
<name>D0LPT1_HALO1</name>
<dbReference type="Gene3D" id="4.10.400.10">
    <property type="entry name" value="Low-density Lipoprotein Receptor"/>
    <property type="match status" value="3"/>
</dbReference>
<dbReference type="SMART" id="SM00192">
    <property type="entry name" value="LDLa"/>
    <property type="match status" value="4"/>
</dbReference>
<dbReference type="Pfam" id="PF00057">
    <property type="entry name" value="Ldl_recept_a"/>
    <property type="match status" value="3"/>
</dbReference>
<dbReference type="PRINTS" id="PR00261">
    <property type="entry name" value="LDLRECEPTOR"/>
</dbReference>
<dbReference type="SUPFAM" id="SSF57424">
    <property type="entry name" value="LDL receptor-like module"/>
    <property type="match status" value="4"/>
</dbReference>
<dbReference type="Proteomes" id="UP000001880">
    <property type="component" value="Chromosome"/>
</dbReference>
<evidence type="ECO:0000313" key="4">
    <source>
        <dbReference type="Proteomes" id="UP000001880"/>
    </source>
</evidence>
<organism evidence="3 4">
    <name type="scientific">Haliangium ochraceum (strain DSM 14365 / JCM 11303 / SMP-2)</name>
    <dbReference type="NCBI Taxonomy" id="502025"/>
    <lineage>
        <taxon>Bacteria</taxon>
        <taxon>Pseudomonadati</taxon>
        <taxon>Myxococcota</taxon>
        <taxon>Polyangia</taxon>
        <taxon>Haliangiales</taxon>
        <taxon>Kofleriaceae</taxon>
        <taxon>Haliangium</taxon>
    </lineage>
</organism>
<evidence type="ECO:0000256" key="2">
    <source>
        <dbReference type="SAM" id="Phobius"/>
    </source>
</evidence>
<feature type="transmembrane region" description="Helical" evidence="2">
    <location>
        <begin position="21"/>
        <end position="39"/>
    </location>
</feature>